<organism evidence="2 3">
    <name type="scientific">Drosophila busckii</name>
    <name type="common">Fruit fly</name>
    <dbReference type="NCBI Taxonomy" id="30019"/>
    <lineage>
        <taxon>Eukaryota</taxon>
        <taxon>Metazoa</taxon>
        <taxon>Ecdysozoa</taxon>
        <taxon>Arthropoda</taxon>
        <taxon>Hexapoda</taxon>
        <taxon>Insecta</taxon>
        <taxon>Pterygota</taxon>
        <taxon>Neoptera</taxon>
        <taxon>Endopterygota</taxon>
        <taxon>Diptera</taxon>
        <taxon>Brachycera</taxon>
        <taxon>Muscomorpha</taxon>
        <taxon>Ephydroidea</taxon>
        <taxon>Drosophilidae</taxon>
        <taxon>Drosophila</taxon>
    </lineage>
</organism>
<dbReference type="EMBL" id="CP012524">
    <property type="protein sequence ID" value="ALC40994.1"/>
    <property type="molecule type" value="Genomic_DNA"/>
</dbReference>
<dbReference type="OrthoDB" id="7872072at2759"/>
<sequence length="162" mass="18030">MSAESENNILDQQLVTEINEIDAESNSKETEEEAAAPSAPHVRRRKSTKRIKKTKRSSARLSRPPSRTTRRQTRGSGGDDADGNGNDGGEVMNMLYTNLAGISYSPPPPKRRKTKRSSTALGRVLERPRPLSNAVRGCRHCICTELNGRIYKLLDLPYLEPK</sequence>
<feature type="compositionally biased region" description="Basic residues" evidence="1">
    <location>
        <begin position="41"/>
        <end position="58"/>
    </location>
</feature>
<evidence type="ECO:0000313" key="2">
    <source>
        <dbReference type="EMBL" id="ALC40994.1"/>
    </source>
</evidence>
<feature type="region of interest" description="Disordered" evidence="1">
    <location>
        <begin position="20"/>
        <end position="120"/>
    </location>
</feature>
<name>A0A0M5JA10_DROBS</name>
<reference evidence="2 3" key="1">
    <citation type="submission" date="2015-08" db="EMBL/GenBank/DDBJ databases">
        <title>Ancestral chromatin configuration constrains chromatin evolution on differentiating sex chromosomes in Drosophila.</title>
        <authorList>
            <person name="Zhou Q."/>
            <person name="Bachtrog D."/>
        </authorList>
    </citation>
    <scope>NUCLEOTIDE SEQUENCE [LARGE SCALE GENOMIC DNA]</scope>
    <source>
        <tissue evidence="2">Whole larvae</tissue>
    </source>
</reference>
<evidence type="ECO:0000256" key="1">
    <source>
        <dbReference type="SAM" id="MobiDB-lite"/>
    </source>
</evidence>
<gene>
    <name evidence="2" type="ORF">Dbus_chr2Rg573</name>
</gene>
<accession>A0A0M5JA10</accession>
<evidence type="ECO:0000313" key="3">
    <source>
        <dbReference type="Proteomes" id="UP000494163"/>
    </source>
</evidence>
<feature type="non-terminal residue" evidence="2">
    <location>
        <position position="162"/>
    </location>
</feature>
<dbReference type="AlphaFoldDB" id="A0A0M5JA10"/>
<proteinExistence type="predicted"/>
<dbReference type="Proteomes" id="UP000494163">
    <property type="component" value="Chromosome 2R"/>
</dbReference>
<keyword evidence="3" id="KW-1185">Reference proteome</keyword>
<protein>
    <submittedName>
        <fullName evidence="2">Maker36</fullName>
    </submittedName>
</protein>